<dbReference type="PROSITE" id="PS50072">
    <property type="entry name" value="CSA_PPIASE_2"/>
    <property type="match status" value="1"/>
</dbReference>
<feature type="domain" description="PPIase cyclophilin-type" evidence="5">
    <location>
        <begin position="186"/>
        <end position="367"/>
    </location>
</feature>
<protein>
    <recommendedName>
        <fullName evidence="2">peptidylprolyl isomerase</fullName>
        <ecNumber evidence="2">5.2.1.8</ecNumber>
    </recommendedName>
</protein>
<sequence>MQSERLIFRKFSLDDIDDVFEFGNDDETCKFVTWDKHKNILESEKVITDYFMKNKYCFAIVEKISNKCIGSFEFKADIKNNSLSLGYVLNKKFWNKGYMTETLNFMLDYAFNTLKVNRVCGVHIKENIASGKVMEKCGLKVEGEFEDEEFLKGRYITLIHRAILRKNYLKGEKRMKQLEMPKNGEKVYIMKTNVGEISLRLFNEVAPKACENFITLAKRGYYNGVIFHRVIRDFMIQGGDPTGTGMGGESIWGESFEDEFDGNFRNYRGALSMANAGPNTNGSQFFIVQNSKISDDYVNYLKNSDKKVYPDEVVETYEKNGGAFWLDFKHTVFGQVFKGMEVVDEIANTYCSNDKPVEDIVILSIEEKVFEG</sequence>
<dbReference type="InterPro" id="IPR044666">
    <property type="entry name" value="Cyclophilin_A-like"/>
</dbReference>
<dbReference type="EC" id="5.2.1.8" evidence="2"/>
<evidence type="ECO:0000256" key="4">
    <source>
        <dbReference type="ARBA" id="ARBA00023235"/>
    </source>
</evidence>
<comment type="caution">
    <text evidence="7">The sequence shown here is derived from an EMBL/GenBank/DDBJ whole genome shotgun (WGS) entry which is preliminary data.</text>
</comment>
<evidence type="ECO:0000313" key="7">
    <source>
        <dbReference type="EMBL" id="MBF1307243.1"/>
    </source>
</evidence>
<organism evidence="7 8">
    <name type="scientific">Parvimonas micra</name>
    <dbReference type="NCBI Taxonomy" id="33033"/>
    <lineage>
        <taxon>Bacteria</taxon>
        <taxon>Bacillati</taxon>
        <taxon>Bacillota</taxon>
        <taxon>Tissierellia</taxon>
        <taxon>Tissierellales</taxon>
        <taxon>Peptoniphilaceae</taxon>
        <taxon>Parvimonas</taxon>
    </lineage>
</organism>
<dbReference type="PROSITE" id="PS51186">
    <property type="entry name" value="GNAT"/>
    <property type="match status" value="1"/>
</dbReference>
<reference evidence="7" key="1">
    <citation type="submission" date="2020-04" db="EMBL/GenBank/DDBJ databases">
        <title>Deep metagenomics examines the oral microbiome during advanced dental caries in children, revealing novel taxa and co-occurrences with host molecules.</title>
        <authorList>
            <person name="Baker J.L."/>
            <person name="Morton J.T."/>
            <person name="Dinis M."/>
            <person name="Alvarez R."/>
            <person name="Tran N.C."/>
            <person name="Knight R."/>
            <person name="Edlund A."/>
        </authorList>
    </citation>
    <scope>NUCLEOTIDE SEQUENCE</scope>
    <source>
        <strain evidence="7">JCVI_23_bin.11</strain>
    </source>
</reference>
<dbReference type="GO" id="GO:0016747">
    <property type="term" value="F:acyltransferase activity, transferring groups other than amino-acyl groups"/>
    <property type="evidence" value="ECO:0007669"/>
    <property type="project" value="InterPro"/>
</dbReference>
<evidence type="ECO:0000259" key="5">
    <source>
        <dbReference type="PROSITE" id="PS50072"/>
    </source>
</evidence>
<dbReference type="InterPro" id="IPR029000">
    <property type="entry name" value="Cyclophilin-like_dom_sf"/>
</dbReference>
<dbReference type="InterPro" id="IPR020892">
    <property type="entry name" value="Cyclophilin-type_PPIase_CS"/>
</dbReference>
<accession>A0A930E1B4</accession>
<evidence type="ECO:0000313" key="8">
    <source>
        <dbReference type="Proteomes" id="UP000758611"/>
    </source>
</evidence>
<name>A0A930E1B4_9FIRM</name>
<dbReference type="SUPFAM" id="SSF50891">
    <property type="entry name" value="Cyclophilin-like"/>
    <property type="match status" value="1"/>
</dbReference>
<dbReference type="Pfam" id="PF00160">
    <property type="entry name" value="Pro_isomerase"/>
    <property type="match status" value="1"/>
</dbReference>
<comment type="function">
    <text evidence="1">PPIases accelerate the folding of proteins. It catalyzes the cis-trans isomerization of proline imidic peptide bonds in oligopeptides.</text>
</comment>
<dbReference type="InterPro" id="IPR000182">
    <property type="entry name" value="GNAT_dom"/>
</dbReference>
<evidence type="ECO:0000256" key="2">
    <source>
        <dbReference type="ARBA" id="ARBA00013194"/>
    </source>
</evidence>
<dbReference type="PROSITE" id="PS00170">
    <property type="entry name" value="CSA_PPIASE_1"/>
    <property type="match status" value="1"/>
</dbReference>
<keyword evidence="4" id="KW-0413">Isomerase</keyword>
<dbReference type="SUPFAM" id="SSF55729">
    <property type="entry name" value="Acyl-CoA N-acyltransferases (Nat)"/>
    <property type="match status" value="1"/>
</dbReference>
<dbReference type="EMBL" id="JABZRE010000020">
    <property type="protein sequence ID" value="MBF1307243.1"/>
    <property type="molecule type" value="Genomic_DNA"/>
</dbReference>
<dbReference type="PRINTS" id="PR00153">
    <property type="entry name" value="CSAPPISMRASE"/>
</dbReference>
<gene>
    <name evidence="7" type="ORF">HXM94_05655</name>
</gene>
<evidence type="ECO:0000259" key="6">
    <source>
        <dbReference type="PROSITE" id="PS51186"/>
    </source>
</evidence>
<dbReference type="InterPro" id="IPR002130">
    <property type="entry name" value="Cyclophilin-type_PPIase_dom"/>
</dbReference>
<feature type="domain" description="N-acetyltransferase" evidence="6">
    <location>
        <begin position="6"/>
        <end position="157"/>
    </location>
</feature>
<dbReference type="Proteomes" id="UP000758611">
    <property type="component" value="Unassembled WGS sequence"/>
</dbReference>
<dbReference type="InterPro" id="IPR016181">
    <property type="entry name" value="Acyl_CoA_acyltransferase"/>
</dbReference>
<dbReference type="Gene3D" id="3.40.630.30">
    <property type="match status" value="1"/>
</dbReference>
<proteinExistence type="predicted"/>
<keyword evidence="3" id="KW-0697">Rotamase</keyword>
<evidence type="ECO:0000256" key="3">
    <source>
        <dbReference type="ARBA" id="ARBA00023110"/>
    </source>
</evidence>
<evidence type="ECO:0000256" key="1">
    <source>
        <dbReference type="ARBA" id="ARBA00002388"/>
    </source>
</evidence>
<dbReference type="AlphaFoldDB" id="A0A930E1B4"/>
<dbReference type="Gene3D" id="2.40.100.10">
    <property type="entry name" value="Cyclophilin-like"/>
    <property type="match status" value="1"/>
</dbReference>
<dbReference type="Pfam" id="PF13302">
    <property type="entry name" value="Acetyltransf_3"/>
    <property type="match status" value="1"/>
</dbReference>
<dbReference type="GO" id="GO:0006457">
    <property type="term" value="P:protein folding"/>
    <property type="evidence" value="ECO:0007669"/>
    <property type="project" value="InterPro"/>
</dbReference>
<dbReference type="PANTHER" id="PTHR45625:SF4">
    <property type="entry name" value="PEPTIDYLPROLYL ISOMERASE DOMAIN AND WD REPEAT-CONTAINING PROTEIN 1"/>
    <property type="match status" value="1"/>
</dbReference>
<dbReference type="PANTHER" id="PTHR45625">
    <property type="entry name" value="PEPTIDYL-PROLYL CIS-TRANS ISOMERASE-RELATED"/>
    <property type="match status" value="1"/>
</dbReference>
<dbReference type="GO" id="GO:0003755">
    <property type="term" value="F:peptidyl-prolyl cis-trans isomerase activity"/>
    <property type="evidence" value="ECO:0007669"/>
    <property type="project" value="UniProtKB-KW"/>
</dbReference>